<dbReference type="HOGENOM" id="CLU_1323155_0_0_1"/>
<protein>
    <submittedName>
        <fullName evidence="1">Uncharacterized protein</fullName>
    </submittedName>
</protein>
<dbReference type="EMBL" id="CT868671">
    <property type="protein sequence ID" value="CAK93326.1"/>
    <property type="molecule type" value="Genomic_DNA"/>
</dbReference>
<dbReference type="InParanoid" id="A0EDF9"/>
<dbReference type="GO" id="GO:0052381">
    <property type="term" value="F:tRNA dimethylallyltransferase activity"/>
    <property type="evidence" value="ECO:0000318"/>
    <property type="project" value="GO_Central"/>
</dbReference>
<sequence length="208" mass="24061">MKKLLVVSGITGSVKIKSNTGRFTVSMNSNMIVDLQELAHLKQLAQNIKNYELIGKYDGLKQNIASYHFKKDVLKLLKQRDSYILEGGCCFFLNYLLNSRKEQFQEEQIKAADLEAQKLLQNCGDPQALLKQYFKNYDNSISISDRYRIQKALRFALLTNGESITTPFNEEDPRLCDQFDVRGIFLNEPQENISKKIYTRQSLLLYQV</sequence>
<dbReference type="Pfam" id="PF01715">
    <property type="entry name" value="IPPT"/>
    <property type="match status" value="1"/>
</dbReference>
<dbReference type="OrthoDB" id="775260at2759"/>
<name>A0EDF9_PARTE</name>
<reference evidence="1 2" key="1">
    <citation type="journal article" date="2006" name="Nature">
        <title>Global trends of whole-genome duplications revealed by the ciliate Paramecium tetraurelia.</title>
        <authorList>
            <consortium name="Genoscope"/>
            <person name="Aury J.-M."/>
            <person name="Jaillon O."/>
            <person name="Duret L."/>
            <person name="Noel B."/>
            <person name="Jubin C."/>
            <person name="Porcel B.M."/>
            <person name="Segurens B."/>
            <person name="Daubin V."/>
            <person name="Anthouard V."/>
            <person name="Aiach N."/>
            <person name="Arnaiz O."/>
            <person name="Billaut A."/>
            <person name="Beisson J."/>
            <person name="Blanc I."/>
            <person name="Bouhouche K."/>
            <person name="Camara F."/>
            <person name="Duharcourt S."/>
            <person name="Guigo R."/>
            <person name="Gogendeau D."/>
            <person name="Katinka M."/>
            <person name="Keller A.-M."/>
            <person name="Kissmehl R."/>
            <person name="Klotz C."/>
            <person name="Koll F."/>
            <person name="Le Moue A."/>
            <person name="Lepere C."/>
            <person name="Malinsky S."/>
            <person name="Nowacki M."/>
            <person name="Nowak J.K."/>
            <person name="Plattner H."/>
            <person name="Poulain J."/>
            <person name="Ruiz F."/>
            <person name="Serrano V."/>
            <person name="Zagulski M."/>
            <person name="Dessen P."/>
            <person name="Betermier M."/>
            <person name="Weissenbach J."/>
            <person name="Scarpelli C."/>
            <person name="Schachter V."/>
            <person name="Sperling L."/>
            <person name="Meyer E."/>
            <person name="Cohen J."/>
            <person name="Wincker P."/>
        </authorList>
    </citation>
    <scope>NUCLEOTIDE SEQUENCE [LARGE SCALE GENOMIC DNA]</scope>
    <source>
        <strain evidence="1 2">Stock d4-2</strain>
    </source>
</reference>
<dbReference type="GeneID" id="5046508"/>
<dbReference type="AlphaFoldDB" id="A0EDF9"/>
<dbReference type="RefSeq" id="XP_001460723.1">
    <property type="nucleotide sequence ID" value="XM_001460686.1"/>
</dbReference>
<proteinExistence type="predicted"/>
<keyword evidence="2" id="KW-1185">Reference proteome</keyword>
<accession>A0EDF9</accession>
<dbReference type="Proteomes" id="UP000000600">
    <property type="component" value="Unassembled WGS sequence"/>
</dbReference>
<organism evidence="1 2">
    <name type="scientific">Paramecium tetraurelia</name>
    <dbReference type="NCBI Taxonomy" id="5888"/>
    <lineage>
        <taxon>Eukaryota</taxon>
        <taxon>Sar</taxon>
        <taxon>Alveolata</taxon>
        <taxon>Ciliophora</taxon>
        <taxon>Intramacronucleata</taxon>
        <taxon>Oligohymenophorea</taxon>
        <taxon>Peniculida</taxon>
        <taxon>Parameciidae</taxon>
        <taxon>Paramecium</taxon>
    </lineage>
</organism>
<gene>
    <name evidence="1" type="ORF">GSPATT00004195001</name>
</gene>
<evidence type="ECO:0000313" key="2">
    <source>
        <dbReference type="Proteomes" id="UP000000600"/>
    </source>
</evidence>
<dbReference type="GO" id="GO:0006400">
    <property type="term" value="P:tRNA modification"/>
    <property type="evidence" value="ECO:0000318"/>
    <property type="project" value="GO_Central"/>
</dbReference>
<evidence type="ECO:0000313" key="1">
    <source>
        <dbReference type="EMBL" id="CAK93326.1"/>
    </source>
</evidence>
<dbReference type="KEGG" id="ptm:GSPATT00004195001"/>